<reference evidence="2 3" key="1">
    <citation type="submission" date="2019-03" db="EMBL/GenBank/DDBJ databases">
        <title>First draft genome of Liparis tanakae, snailfish: a comprehensive survey of snailfish specific genes.</title>
        <authorList>
            <person name="Kim W."/>
            <person name="Song I."/>
            <person name="Jeong J.-H."/>
            <person name="Kim D."/>
            <person name="Kim S."/>
            <person name="Ryu S."/>
            <person name="Song J.Y."/>
            <person name="Lee S.K."/>
        </authorList>
    </citation>
    <scope>NUCLEOTIDE SEQUENCE [LARGE SCALE GENOMIC DNA]</scope>
    <source>
        <tissue evidence="2">Muscle</tissue>
    </source>
</reference>
<dbReference type="Proteomes" id="UP000314294">
    <property type="component" value="Unassembled WGS sequence"/>
</dbReference>
<feature type="region of interest" description="Disordered" evidence="1">
    <location>
        <begin position="1"/>
        <end position="77"/>
    </location>
</feature>
<proteinExistence type="predicted"/>
<evidence type="ECO:0000256" key="1">
    <source>
        <dbReference type="SAM" id="MobiDB-lite"/>
    </source>
</evidence>
<feature type="compositionally biased region" description="Basic and acidic residues" evidence="1">
    <location>
        <begin position="51"/>
        <end position="77"/>
    </location>
</feature>
<comment type="caution">
    <text evidence="2">The sequence shown here is derived from an EMBL/GenBank/DDBJ whole genome shotgun (WGS) entry which is preliminary data.</text>
</comment>
<name>A0A4Z2HV37_9TELE</name>
<protein>
    <submittedName>
        <fullName evidence="2">Uncharacterized protein</fullName>
    </submittedName>
</protein>
<keyword evidence="3" id="KW-1185">Reference proteome</keyword>
<sequence>MTGETFKGSAEHKGQASGDAYEGGERRGDGETERLPGGRCPTAQSTKTGRKRDYVKRSERVRRASDPNRPQKPEQRALKVRVISGTPEMIMRNTQAPGPAAKNSTRDWKRIEGKVFWRLLLIRQYPLLQSAAATSRDGCERRATLSVDMRGSTLFFF</sequence>
<dbReference type="EMBL" id="SRLO01000172">
    <property type="protein sequence ID" value="TNN69699.1"/>
    <property type="molecule type" value="Genomic_DNA"/>
</dbReference>
<gene>
    <name evidence="2" type="ORF">EYF80_020063</name>
</gene>
<accession>A0A4Z2HV37</accession>
<evidence type="ECO:0000313" key="3">
    <source>
        <dbReference type="Proteomes" id="UP000314294"/>
    </source>
</evidence>
<evidence type="ECO:0000313" key="2">
    <source>
        <dbReference type="EMBL" id="TNN69699.1"/>
    </source>
</evidence>
<organism evidence="2 3">
    <name type="scientific">Liparis tanakae</name>
    <name type="common">Tanaka's snailfish</name>
    <dbReference type="NCBI Taxonomy" id="230148"/>
    <lineage>
        <taxon>Eukaryota</taxon>
        <taxon>Metazoa</taxon>
        <taxon>Chordata</taxon>
        <taxon>Craniata</taxon>
        <taxon>Vertebrata</taxon>
        <taxon>Euteleostomi</taxon>
        <taxon>Actinopterygii</taxon>
        <taxon>Neopterygii</taxon>
        <taxon>Teleostei</taxon>
        <taxon>Neoteleostei</taxon>
        <taxon>Acanthomorphata</taxon>
        <taxon>Eupercaria</taxon>
        <taxon>Perciformes</taxon>
        <taxon>Cottioidei</taxon>
        <taxon>Cottales</taxon>
        <taxon>Liparidae</taxon>
        <taxon>Liparis</taxon>
    </lineage>
</organism>
<dbReference type="AlphaFoldDB" id="A0A4Z2HV37"/>
<feature type="compositionally biased region" description="Basic and acidic residues" evidence="1">
    <location>
        <begin position="23"/>
        <end position="36"/>
    </location>
</feature>